<dbReference type="Proteomes" id="UP000525652">
    <property type="component" value="Unassembled WGS sequence"/>
</dbReference>
<keyword evidence="4" id="KW-1185">Reference proteome</keyword>
<evidence type="ECO:0000313" key="4">
    <source>
        <dbReference type="Proteomes" id="UP000525652"/>
    </source>
</evidence>
<comment type="caution">
    <text evidence="3">The sequence shown here is derived from an EMBL/GenBank/DDBJ whole genome shotgun (WGS) entry which is preliminary data.</text>
</comment>
<keyword evidence="1 3" id="KW-0378">Hydrolase</keyword>
<evidence type="ECO:0000259" key="2">
    <source>
        <dbReference type="Pfam" id="PF00857"/>
    </source>
</evidence>
<name>A0A7X1AYK3_9BACT</name>
<protein>
    <submittedName>
        <fullName evidence="3">Cysteine hydrolase</fullName>
    </submittedName>
</protein>
<reference evidence="3 4" key="1">
    <citation type="submission" date="2020-07" db="EMBL/GenBank/DDBJ databases">
        <authorList>
            <person name="Feng X."/>
        </authorList>
    </citation>
    <scope>NUCLEOTIDE SEQUENCE [LARGE SCALE GENOMIC DNA]</scope>
    <source>
        <strain evidence="3 4">JCM14086</strain>
    </source>
</reference>
<dbReference type="RefSeq" id="WP_185692837.1">
    <property type="nucleotide sequence ID" value="NZ_JACHVA010000082.1"/>
</dbReference>
<dbReference type="EMBL" id="JACHVA010000082">
    <property type="protein sequence ID" value="MBC2602139.1"/>
    <property type="molecule type" value="Genomic_DNA"/>
</dbReference>
<dbReference type="CDD" id="cd00431">
    <property type="entry name" value="cysteine_hydrolases"/>
    <property type="match status" value="1"/>
</dbReference>
<dbReference type="SUPFAM" id="SSF52499">
    <property type="entry name" value="Isochorismatase-like hydrolases"/>
    <property type="match status" value="1"/>
</dbReference>
<evidence type="ECO:0000256" key="1">
    <source>
        <dbReference type="ARBA" id="ARBA00022801"/>
    </source>
</evidence>
<dbReference type="InterPro" id="IPR036380">
    <property type="entry name" value="Isochorismatase-like_sf"/>
</dbReference>
<dbReference type="PANTHER" id="PTHR43540:SF9">
    <property type="entry name" value="FAMILY HYDROLASE, PUTATIVE (AFU_ORTHOLOGUE AFUA_2G08700)-RELATED"/>
    <property type="match status" value="1"/>
</dbReference>
<dbReference type="Gene3D" id="3.40.50.850">
    <property type="entry name" value="Isochorismatase-like"/>
    <property type="match status" value="1"/>
</dbReference>
<sequence length="214" mass="23588">MKPIQYALLMIDFQNDFCLKGGYGDQCAGLDWVNPVIPRAKALLEGARAYGVPVIHTREGYASDLSDCPPLRIERSEKAGAKYGSEGPMGRLMIRGEYGNQIIEELAPIEGELQYDKNSYGAFATTTIDEDLKALGVTDLVFAGVTADICVHTTLREATDRGYNCLYVRDAISTLNPYIRKAAEEMIRQEGGIWGEVVDSEAIIEIWAKLKASE</sequence>
<gene>
    <name evidence="3" type="ORF">H5P30_10155</name>
</gene>
<dbReference type="InterPro" id="IPR050272">
    <property type="entry name" value="Isochorismatase-like_hydrls"/>
</dbReference>
<evidence type="ECO:0000313" key="3">
    <source>
        <dbReference type="EMBL" id="MBC2602139.1"/>
    </source>
</evidence>
<organism evidence="3 4">
    <name type="scientific">Puniceicoccus vermicola</name>
    <dbReference type="NCBI Taxonomy" id="388746"/>
    <lineage>
        <taxon>Bacteria</taxon>
        <taxon>Pseudomonadati</taxon>
        <taxon>Verrucomicrobiota</taxon>
        <taxon>Opitutia</taxon>
        <taxon>Puniceicoccales</taxon>
        <taxon>Puniceicoccaceae</taxon>
        <taxon>Puniceicoccus</taxon>
    </lineage>
</organism>
<dbReference type="GO" id="GO:0016787">
    <property type="term" value="F:hydrolase activity"/>
    <property type="evidence" value="ECO:0007669"/>
    <property type="project" value="UniProtKB-KW"/>
</dbReference>
<dbReference type="PANTHER" id="PTHR43540">
    <property type="entry name" value="PEROXYUREIDOACRYLATE/UREIDOACRYLATE AMIDOHYDROLASE-RELATED"/>
    <property type="match status" value="1"/>
</dbReference>
<feature type="domain" description="Isochorismatase-like" evidence="2">
    <location>
        <begin position="7"/>
        <end position="192"/>
    </location>
</feature>
<dbReference type="InterPro" id="IPR000868">
    <property type="entry name" value="Isochorismatase-like_dom"/>
</dbReference>
<proteinExistence type="predicted"/>
<dbReference type="AlphaFoldDB" id="A0A7X1AYK3"/>
<dbReference type="Pfam" id="PF00857">
    <property type="entry name" value="Isochorismatase"/>
    <property type="match status" value="1"/>
</dbReference>
<accession>A0A7X1AYK3</accession>